<proteinExistence type="predicted"/>
<name>A0A2A2JKZ0_9BILA</name>
<protein>
    <submittedName>
        <fullName evidence="1">Uncharacterized protein</fullName>
    </submittedName>
</protein>
<comment type="caution">
    <text evidence="1">The sequence shown here is derived from an EMBL/GenBank/DDBJ whole genome shotgun (WGS) entry which is preliminary data.</text>
</comment>
<dbReference type="Proteomes" id="UP000218231">
    <property type="component" value="Unassembled WGS sequence"/>
</dbReference>
<evidence type="ECO:0000313" key="2">
    <source>
        <dbReference type="Proteomes" id="UP000218231"/>
    </source>
</evidence>
<keyword evidence="2" id="KW-1185">Reference proteome</keyword>
<gene>
    <name evidence="1" type="ORF">WR25_26725</name>
</gene>
<reference evidence="1 2" key="1">
    <citation type="journal article" date="2017" name="Curr. Biol.">
        <title>Genome architecture and evolution of a unichromosomal asexual nematode.</title>
        <authorList>
            <person name="Fradin H."/>
            <person name="Zegar C."/>
            <person name="Gutwein M."/>
            <person name="Lucas J."/>
            <person name="Kovtun M."/>
            <person name="Corcoran D."/>
            <person name="Baugh L.R."/>
            <person name="Kiontke K."/>
            <person name="Gunsalus K."/>
            <person name="Fitch D.H."/>
            <person name="Piano F."/>
        </authorList>
    </citation>
    <scope>NUCLEOTIDE SEQUENCE [LARGE SCALE GENOMIC DNA]</scope>
    <source>
        <strain evidence="1">PF1309</strain>
    </source>
</reference>
<accession>A0A2A2JKZ0</accession>
<sequence length="128" mass="14384">MRWKGSCWAVERRKGGTVAAVFQSKGEDSNCLRRSSRELCQAPSLFSFSISPVYFTFRPSSIQSIPHSLRFLSVLYRRSSGISFLFLHQSPIIFLGTSSLPFPHPAVFSLVVLHSRVVEIELFECPSG</sequence>
<dbReference type="AlphaFoldDB" id="A0A2A2JKZ0"/>
<organism evidence="1 2">
    <name type="scientific">Diploscapter pachys</name>
    <dbReference type="NCBI Taxonomy" id="2018661"/>
    <lineage>
        <taxon>Eukaryota</taxon>
        <taxon>Metazoa</taxon>
        <taxon>Ecdysozoa</taxon>
        <taxon>Nematoda</taxon>
        <taxon>Chromadorea</taxon>
        <taxon>Rhabditida</taxon>
        <taxon>Rhabditina</taxon>
        <taxon>Rhabditomorpha</taxon>
        <taxon>Rhabditoidea</taxon>
        <taxon>Rhabditidae</taxon>
        <taxon>Diploscapter</taxon>
    </lineage>
</organism>
<dbReference type="EMBL" id="LIAE01010371">
    <property type="protein sequence ID" value="PAV62378.1"/>
    <property type="molecule type" value="Genomic_DNA"/>
</dbReference>
<evidence type="ECO:0000313" key="1">
    <source>
        <dbReference type="EMBL" id="PAV62378.1"/>
    </source>
</evidence>